<dbReference type="Proteomes" id="UP001196413">
    <property type="component" value="Unassembled WGS sequence"/>
</dbReference>
<dbReference type="AlphaFoldDB" id="A0AAD5N4A4"/>
<evidence type="ECO:0000313" key="1">
    <source>
        <dbReference type="EMBL" id="KAJ1361956.1"/>
    </source>
</evidence>
<organism evidence="1 2">
    <name type="scientific">Parelaphostrongylus tenuis</name>
    <name type="common">Meningeal worm</name>
    <dbReference type="NCBI Taxonomy" id="148309"/>
    <lineage>
        <taxon>Eukaryota</taxon>
        <taxon>Metazoa</taxon>
        <taxon>Ecdysozoa</taxon>
        <taxon>Nematoda</taxon>
        <taxon>Chromadorea</taxon>
        <taxon>Rhabditida</taxon>
        <taxon>Rhabditina</taxon>
        <taxon>Rhabditomorpha</taxon>
        <taxon>Strongyloidea</taxon>
        <taxon>Metastrongylidae</taxon>
        <taxon>Parelaphostrongylus</taxon>
    </lineage>
</organism>
<keyword evidence="2" id="KW-1185">Reference proteome</keyword>
<comment type="caution">
    <text evidence="1">The sequence shown here is derived from an EMBL/GenBank/DDBJ whole genome shotgun (WGS) entry which is preliminary data.</text>
</comment>
<reference evidence="1" key="1">
    <citation type="submission" date="2021-06" db="EMBL/GenBank/DDBJ databases">
        <title>Parelaphostrongylus tenuis whole genome reference sequence.</title>
        <authorList>
            <person name="Garwood T.J."/>
            <person name="Larsen P.A."/>
            <person name="Fountain-Jones N.M."/>
            <person name="Garbe J.R."/>
            <person name="Macchietto M.G."/>
            <person name="Kania S.A."/>
            <person name="Gerhold R.W."/>
            <person name="Richards J.E."/>
            <person name="Wolf T.M."/>
        </authorList>
    </citation>
    <scope>NUCLEOTIDE SEQUENCE</scope>
    <source>
        <strain evidence="1">MNPRO001-30</strain>
        <tissue evidence="1">Meninges</tissue>
    </source>
</reference>
<dbReference type="EMBL" id="JAHQIW010004323">
    <property type="protein sequence ID" value="KAJ1361956.1"/>
    <property type="molecule type" value="Genomic_DNA"/>
</dbReference>
<sequence length="73" mass="8352">MESYECNVTGECGEISPMELEISDLEGFLNDLDADHEVHRIMRRIAGDEYPFGESRFPVELPEVQNPAMLCYL</sequence>
<evidence type="ECO:0000313" key="2">
    <source>
        <dbReference type="Proteomes" id="UP001196413"/>
    </source>
</evidence>
<gene>
    <name evidence="1" type="ORF">KIN20_021349</name>
</gene>
<proteinExistence type="predicted"/>
<protein>
    <submittedName>
        <fullName evidence="1">Uncharacterized protein</fullName>
    </submittedName>
</protein>
<accession>A0AAD5N4A4</accession>
<name>A0AAD5N4A4_PARTN</name>